<proteinExistence type="predicted"/>
<keyword evidence="1" id="KW-0175">Coiled coil</keyword>
<protein>
    <submittedName>
        <fullName evidence="3">Uncharacterized protein</fullName>
    </submittedName>
</protein>
<feature type="region of interest" description="Disordered" evidence="2">
    <location>
        <begin position="134"/>
        <end position="155"/>
    </location>
</feature>
<sequence length="1330" mass="144390">MKPTLAKGGHLDYLFDKLDPKTKEEQERRQKLEDEQKTYLSKYNKNSKTTFRSAQDQRKAQVLKKEKKFPQYGGSTLLNKSDGPVLDIGLPKKLPKREDKQKNALGKIDQKLNVLEGNKAKLEKNIENYNRIYGTGDLPSKNESKNGSKNVQNEQHWYSNVFGSNKKKLNTFTPQVPKPIYLPDTEKTDTEKPDTEKTANGPDSLEEFTKPETVLNEEPRADVLEDEDDSENVEFFDSNTDGAEPVEEDEVQKSTSEVSELAVAQGITKPLEQPQESTVVPVNDENLTVEPTENTTETDTGAVETPEVPKQSTVVPVNDENITVEPIANTTETDTGAVETPEVPKQSTVVPVNDENITVEPIANTTETDTGAVETPEVPKQSTVVPVNDENITVEPIANTTETDTGAVETPEVPKQSTVVPVNDENITVEPIANTTETDTGAVETPEVPKQSTVVPVKKTIAAQPTAIAVPGQSTKDSNGTQKKSPKLYDDTFYITKEDSKAIKQQYDTKISSLDKQLQQFPSQYTKGLENTDYKTLMAKYSAMDALQKELNTLLGKQIELDALLKVGKNKKSLELQRLNQLNLKKHKLDKLHKRQRHLHREKKRALINAKKSKRNDFNEKIRSENAKIKQENEKITTNNNETLKSNADIKKKNAHFQALKRERAEKYPETHGHYAAPSLTPATTRATHTTTHTVHTTGSTTTNSDSIVPSDLHPAADATTSVISEPTKPVEKETNPLAPVSSASHAEEPETENVVADDDDDDDATAEIASEATSYIPGEISENEEDLADIEDNEEQIDEEFQNVSQDPLITADEKKQYNDQKFNLESYRLDINKKLDQFNTLQQEITAILTKPTTRTTLQTTPKMVAQPSATPSATREVSTAAGFEPAYQLKDLKKLGNQINAPSDDELTKLSDLAESSEVDETIAPKETLIAPIAVVDPIALESEPEPSPIPTREPTPEPEVAAAAALVPVGSAGPVVPAGSTEGGTESAVPATTNKSVEPTDPEETAGALVPTEEAGPVATTETTEPVSPVATNKSTEPALAGAVGAVVPTEPAGPVVPAGESETPEATEKAEPTNKTLGGIAVVAPVIPLDNVVPAAPASAGQSGDAGVPLNSVVPEVSRAPAQDKAVEPAVLSEVKPADSDLPVEKPTQILPPVENNQNGTFEHAEKPTAVAPPVEDEKDTLANPVENETNKESKPRKSLVEQMKDIKPEVVEEEVTTVQPITLAPGEEPPAPTYHSKIEEEVKTPTSSTFTQTTIKSPAEFKDLPSTILADGKQDKYVSSPLNKNVAGTSFTKNKNNSESSLFSEYSEEEIVSAPNTETHSLAA</sequence>
<feature type="compositionally biased region" description="Low complexity" evidence="2">
    <location>
        <begin position="681"/>
        <end position="703"/>
    </location>
</feature>
<feature type="coiled-coil region" evidence="1">
    <location>
        <begin position="105"/>
        <end position="132"/>
    </location>
</feature>
<feature type="compositionally biased region" description="Basic and acidic residues" evidence="2">
    <location>
        <begin position="184"/>
        <end position="197"/>
    </location>
</feature>
<gene>
    <name evidence="3" type="ORF">AWRI3579_g4576</name>
</gene>
<feature type="coiled-coil region" evidence="1">
    <location>
        <begin position="781"/>
        <end position="846"/>
    </location>
</feature>
<dbReference type="InParanoid" id="A0A1E5R0A3"/>
<feature type="compositionally biased region" description="Basic and acidic residues" evidence="2">
    <location>
        <begin position="1194"/>
        <end position="1216"/>
    </location>
</feature>
<feature type="region of interest" description="Disordered" evidence="2">
    <location>
        <begin position="1143"/>
        <end position="1241"/>
    </location>
</feature>
<keyword evidence="4" id="KW-1185">Reference proteome</keyword>
<feature type="compositionally biased region" description="Polar residues" evidence="2">
    <location>
        <begin position="274"/>
        <end position="299"/>
    </location>
</feature>
<evidence type="ECO:0000313" key="4">
    <source>
        <dbReference type="Proteomes" id="UP000095728"/>
    </source>
</evidence>
<reference evidence="4" key="1">
    <citation type="journal article" date="2016" name="Genome Announc.">
        <title>Genome sequences of three species of Hanseniaspora isolated from spontaneous wine fermentations.</title>
        <authorList>
            <person name="Sternes P.R."/>
            <person name="Lee D."/>
            <person name="Kutyna D.R."/>
            <person name="Borneman A.R."/>
        </authorList>
    </citation>
    <scope>NUCLEOTIDE SEQUENCE [LARGE SCALE GENOMIC DNA]</scope>
    <source>
        <strain evidence="4">AWRI3579</strain>
    </source>
</reference>
<dbReference type="Proteomes" id="UP000095728">
    <property type="component" value="Unassembled WGS sequence"/>
</dbReference>
<evidence type="ECO:0000256" key="2">
    <source>
        <dbReference type="SAM" id="MobiDB-lite"/>
    </source>
</evidence>
<feature type="region of interest" description="Disordered" evidence="2">
    <location>
        <begin position="975"/>
        <end position="1079"/>
    </location>
</feature>
<evidence type="ECO:0000256" key="1">
    <source>
        <dbReference type="SAM" id="Coils"/>
    </source>
</evidence>
<feature type="region of interest" description="Disordered" evidence="2">
    <location>
        <begin position="16"/>
        <end position="82"/>
    </location>
</feature>
<feature type="compositionally biased region" description="Polar residues" evidence="2">
    <location>
        <begin position="1320"/>
        <end position="1330"/>
    </location>
</feature>
<feature type="compositionally biased region" description="Polar residues" evidence="2">
    <location>
        <begin position="1286"/>
        <end position="1303"/>
    </location>
</feature>
<comment type="caution">
    <text evidence="3">The sequence shown here is derived from an EMBL/GenBank/DDBJ whole genome shotgun (WGS) entry which is preliminary data.</text>
</comment>
<feature type="compositionally biased region" description="Basic and acidic residues" evidence="2">
    <location>
        <begin position="16"/>
        <end position="37"/>
    </location>
</feature>
<accession>A0A1E5R0A3</accession>
<feature type="region of interest" description="Disordered" evidence="2">
    <location>
        <begin position="168"/>
        <end position="388"/>
    </location>
</feature>
<feature type="compositionally biased region" description="Acidic residues" evidence="2">
    <location>
        <begin position="750"/>
        <end position="762"/>
    </location>
</feature>
<feature type="region of interest" description="Disordered" evidence="2">
    <location>
        <begin position="666"/>
        <end position="762"/>
    </location>
</feature>
<feature type="region of interest" description="Disordered" evidence="2">
    <location>
        <begin position="1277"/>
        <end position="1330"/>
    </location>
</feature>
<feature type="region of interest" description="Disordered" evidence="2">
    <location>
        <begin position="943"/>
        <end position="963"/>
    </location>
</feature>
<feature type="compositionally biased region" description="Polar residues" evidence="2">
    <location>
        <begin position="38"/>
        <end position="54"/>
    </location>
</feature>
<name>A0A1E5R0A3_9ASCO</name>
<feature type="compositionally biased region" description="Acidic residues" evidence="2">
    <location>
        <begin position="224"/>
        <end position="234"/>
    </location>
</feature>
<organism evidence="3 4">
    <name type="scientific">Hanseniaspora osmophila</name>
    <dbReference type="NCBI Taxonomy" id="56408"/>
    <lineage>
        <taxon>Eukaryota</taxon>
        <taxon>Fungi</taxon>
        <taxon>Dikarya</taxon>
        <taxon>Ascomycota</taxon>
        <taxon>Saccharomycotina</taxon>
        <taxon>Saccharomycetes</taxon>
        <taxon>Saccharomycodales</taxon>
        <taxon>Saccharomycodaceae</taxon>
        <taxon>Hanseniaspora</taxon>
    </lineage>
</organism>
<dbReference type="EMBL" id="LPNM01000012">
    <property type="protein sequence ID" value="OEJ80329.1"/>
    <property type="molecule type" value="Genomic_DNA"/>
</dbReference>
<feature type="compositionally biased region" description="Polar residues" evidence="2">
    <location>
        <begin position="1024"/>
        <end position="1040"/>
    </location>
</feature>
<evidence type="ECO:0000313" key="3">
    <source>
        <dbReference type="EMBL" id="OEJ80329.1"/>
    </source>
</evidence>
<dbReference type="STRING" id="56408.A0A1E5R0A3"/>